<keyword evidence="3" id="KW-1185">Reference proteome</keyword>
<dbReference type="Proteomes" id="UP000030764">
    <property type="component" value="Unassembled WGS sequence"/>
</dbReference>
<evidence type="ECO:0000313" key="1">
    <source>
        <dbReference type="EMBL" id="KFD49592.1"/>
    </source>
</evidence>
<reference evidence="1 3" key="1">
    <citation type="journal article" date="2014" name="Nat. Genet.">
        <title>Genome and transcriptome of the porcine whipworm Trichuris suis.</title>
        <authorList>
            <person name="Jex A.R."/>
            <person name="Nejsum P."/>
            <person name="Schwarz E.M."/>
            <person name="Hu L."/>
            <person name="Young N.D."/>
            <person name="Hall R.S."/>
            <person name="Korhonen P.K."/>
            <person name="Liao S."/>
            <person name="Thamsborg S."/>
            <person name="Xia J."/>
            <person name="Xu P."/>
            <person name="Wang S."/>
            <person name="Scheerlinck J.P."/>
            <person name="Hofmann A."/>
            <person name="Sternberg P.W."/>
            <person name="Wang J."/>
            <person name="Gasser R.B."/>
        </authorList>
    </citation>
    <scope>NUCLEOTIDE SEQUENCE [LARGE SCALE GENOMIC DNA]</scope>
    <source>
        <strain evidence="2">DCEP-RM93F</strain>
        <strain evidence="1">DCEP-RM93M</strain>
    </source>
</reference>
<dbReference type="AlphaFoldDB" id="A0A085LX96"/>
<evidence type="ECO:0000313" key="2">
    <source>
        <dbReference type="EMBL" id="KFD70155.1"/>
    </source>
</evidence>
<dbReference type="EMBL" id="KL363267">
    <property type="protein sequence ID" value="KFD49592.1"/>
    <property type="molecule type" value="Genomic_DNA"/>
</dbReference>
<sequence>MFKEGFFFSYINYCKDVVNIYSDMDKNNGATQMANAFSSRCSMKMTLQKWERVDYLLELYQYLRRNNPGI</sequence>
<name>A0A085LX96_9BILA</name>
<dbReference type="EMBL" id="KL367490">
    <property type="protein sequence ID" value="KFD70155.1"/>
    <property type="molecule type" value="Genomic_DNA"/>
</dbReference>
<organism evidence="1 3">
    <name type="scientific">Trichuris suis</name>
    <name type="common">pig whipworm</name>
    <dbReference type="NCBI Taxonomy" id="68888"/>
    <lineage>
        <taxon>Eukaryota</taxon>
        <taxon>Metazoa</taxon>
        <taxon>Ecdysozoa</taxon>
        <taxon>Nematoda</taxon>
        <taxon>Enoplea</taxon>
        <taxon>Dorylaimia</taxon>
        <taxon>Trichinellida</taxon>
        <taxon>Trichuridae</taxon>
        <taxon>Trichuris</taxon>
    </lineage>
</organism>
<accession>A0A085LX96</accession>
<evidence type="ECO:0000313" key="3">
    <source>
        <dbReference type="Proteomes" id="UP000030764"/>
    </source>
</evidence>
<proteinExistence type="predicted"/>
<dbReference type="Proteomes" id="UP000030758">
    <property type="component" value="Unassembled WGS sequence"/>
</dbReference>
<protein>
    <submittedName>
        <fullName evidence="1">Uncharacterized protein</fullName>
    </submittedName>
</protein>
<gene>
    <name evidence="1" type="ORF">M513_09535</name>
    <name evidence="2" type="ORF">M514_09535</name>
</gene>